<evidence type="ECO:0000313" key="1">
    <source>
        <dbReference type="EMBL" id="AYV77211.1"/>
    </source>
</evidence>
<dbReference type="PANTHER" id="PTHR31252">
    <property type="entry name" value="DUF4419 DOMAIN-CONTAINING PROTEIN"/>
    <property type="match status" value="1"/>
</dbReference>
<gene>
    <name evidence="1" type="ORF">Barrevirus19_6</name>
</gene>
<accession>A0A3G4ZT73</accession>
<dbReference type="InterPro" id="IPR025533">
    <property type="entry name" value="DUF4419"/>
</dbReference>
<dbReference type="Pfam" id="PF14388">
    <property type="entry name" value="DUF4419"/>
    <property type="match status" value="1"/>
</dbReference>
<dbReference type="EMBL" id="MK072016">
    <property type="protein sequence ID" value="AYV77211.1"/>
    <property type="molecule type" value="Genomic_DNA"/>
</dbReference>
<evidence type="ECO:0008006" key="2">
    <source>
        <dbReference type="Google" id="ProtNLM"/>
    </source>
</evidence>
<protein>
    <recommendedName>
        <fullName evidence="2">DUF4419 domain-containing protein</fullName>
    </recommendedName>
</protein>
<sequence length="348" mass="39728">MEQPSTITKTVKIQNLEPINKKEPKKQDVAKAWKREKCKHYYGKKDQCKCNVLCYMENVEANVYAHSNSFYAAFVSAYNNHEDLVLSPDDVWLVITLQFSKYINDNAEKMRNMFVTHEGKKKLSVTTGKEVSEGEWREFFELMFLAIKNNTKEGVVDLLKCDFSTTGLVESLISVAAIMDSFKQFFDYMRGIPCCGIKSIRFMGTLDDWTKLLDRTMALEKYSVDSKWSSYIQNLIPILKQFINTYNEKVDVDFWNKVMNLTSGRLGSGSTTYVSGWILDFFGLTGKVDVDDIKSYSIDVPVEIENRLTGERKNVSIIGGFGGVNYTDGAYRPQLSFIVFHDGNVAPL</sequence>
<organism evidence="1">
    <name type="scientific">Barrevirus sp</name>
    <dbReference type="NCBI Taxonomy" id="2487763"/>
    <lineage>
        <taxon>Viruses</taxon>
        <taxon>Varidnaviria</taxon>
        <taxon>Bamfordvirae</taxon>
        <taxon>Nucleocytoviricota</taxon>
        <taxon>Megaviricetes</taxon>
        <taxon>Imitervirales</taxon>
        <taxon>Mimiviridae</taxon>
        <taxon>Klosneuvirinae</taxon>
    </lineage>
</organism>
<reference evidence="1" key="1">
    <citation type="submission" date="2018-10" db="EMBL/GenBank/DDBJ databases">
        <title>Hidden diversity of soil giant viruses.</title>
        <authorList>
            <person name="Schulz F."/>
            <person name="Alteio L."/>
            <person name="Goudeau D."/>
            <person name="Ryan E.M."/>
            <person name="Malmstrom R.R."/>
            <person name="Blanchard J."/>
            <person name="Woyke T."/>
        </authorList>
    </citation>
    <scope>NUCLEOTIDE SEQUENCE</scope>
    <source>
        <strain evidence="1">BAV1</strain>
    </source>
</reference>
<dbReference type="PANTHER" id="PTHR31252:SF11">
    <property type="entry name" value="DUF4419 DOMAIN-CONTAINING PROTEIN"/>
    <property type="match status" value="1"/>
</dbReference>
<proteinExistence type="predicted"/>
<name>A0A3G4ZT73_9VIRU</name>